<proteinExistence type="predicted"/>
<feature type="transmembrane region" description="Helical" evidence="2">
    <location>
        <begin position="33"/>
        <end position="52"/>
    </location>
</feature>
<reference evidence="4" key="1">
    <citation type="journal article" date="2019" name="Int. J. Syst. Evol. Microbiol.">
        <title>The Global Catalogue of Microorganisms (GCM) 10K type strain sequencing project: providing services to taxonomists for standard genome sequencing and annotation.</title>
        <authorList>
            <consortium name="The Broad Institute Genomics Platform"/>
            <consortium name="The Broad Institute Genome Sequencing Center for Infectious Disease"/>
            <person name="Wu L."/>
            <person name="Ma J."/>
        </authorList>
    </citation>
    <scope>NUCLEOTIDE SEQUENCE [LARGE SCALE GENOMIC DNA]</scope>
    <source>
        <strain evidence="4">JCM 16898</strain>
    </source>
</reference>
<feature type="transmembrane region" description="Helical" evidence="2">
    <location>
        <begin position="58"/>
        <end position="79"/>
    </location>
</feature>
<keyword evidence="4" id="KW-1185">Reference proteome</keyword>
<dbReference type="EMBL" id="BAAAZN010000002">
    <property type="protein sequence ID" value="GAA3529270.1"/>
    <property type="molecule type" value="Genomic_DNA"/>
</dbReference>
<sequence length="114" mass="12839">MRWLHYVYGGRLPEAYREWVLHDATAKTWVLRFAFRIFAEALPWLVAAYLVLTLLTPLPVPVVLLALLLSLLLSLFLTVTSADELAEVRLTKHGFPPGTGKAVRKRRGGASTWP</sequence>
<dbReference type="InterPro" id="IPR035197">
    <property type="entry name" value="DUF5313"/>
</dbReference>
<feature type="region of interest" description="Disordered" evidence="1">
    <location>
        <begin position="94"/>
        <end position="114"/>
    </location>
</feature>
<gene>
    <name evidence="3" type="ORF">GCM10022222_10300</name>
</gene>
<dbReference type="Proteomes" id="UP001500689">
    <property type="component" value="Unassembled WGS sequence"/>
</dbReference>
<keyword evidence="2" id="KW-1133">Transmembrane helix</keyword>
<evidence type="ECO:0000256" key="2">
    <source>
        <dbReference type="SAM" id="Phobius"/>
    </source>
</evidence>
<accession>A0ABP6V8X2</accession>
<dbReference type="Pfam" id="PF17240">
    <property type="entry name" value="DUF5313"/>
    <property type="match status" value="1"/>
</dbReference>
<evidence type="ECO:0000256" key="1">
    <source>
        <dbReference type="SAM" id="MobiDB-lite"/>
    </source>
</evidence>
<comment type="caution">
    <text evidence="3">The sequence shown here is derived from an EMBL/GenBank/DDBJ whole genome shotgun (WGS) entry which is preliminary data.</text>
</comment>
<keyword evidence="2" id="KW-0812">Transmembrane</keyword>
<protein>
    <submittedName>
        <fullName evidence="3">DUF5313 domain-containing protein</fullName>
    </submittedName>
</protein>
<evidence type="ECO:0000313" key="3">
    <source>
        <dbReference type="EMBL" id="GAA3529270.1"/>
    </source>
</evidence>
<name>A0ABP6V8X2_9PSEU</name>
<keyword evidence="2" id="KW-0472">Membrane</keyword>
<evidence type="ECO:0000313" key="4">
    <source>
        <dbReference type="Proteomes" id="UP001500689"/>
    </source>
</evidence>
<organism evidence="3 4">
    <name type="scientific">Amycolatopsis ultiminotia</name>
    <dbReference type="NCBI Taxonomy" id="543629"/>
    <lineage>
        <taxon>Bacteria</taxon>
        <taxon>Bacillati</taxon>
        <taxon>Actinomycetota</taxon>
        <taxon>Actinomycetes</taxon>
        <taxon>Pseudonocardiales</taxon>
        <taxon>Pseudonocardiaceae</taxon>
        <taxon>Amycolatopsis</taxon>
    </lineage>
</organism>